<keyword evidence="1" id="KW-0472">Membrane</keyword>
<keyword evidence="1" id="KW-0812">Transmembrane</keyword>
<organism evidence="2">
    <name type="scientific">Anguilla anguilla</name>
    <name type="common">European freshwater eel</name>
    <name type="synonym">Muraena anguilla</name>
    <dbReference type="NCBI Taxonomy" id="7936"/>
    <lineage>
        <taxon>Eukaryota</taxon>
        <taxon>Metazoa</taxon>
        <taxon>Chordata</taxon>
        <taxon>Craniata</taxon>
        <taxon>Vertebrata</taxon>
        <taxon>Euteleostomi</taxon>
        <taxon>Actinopterygii</taxon>
        <taxon>Neopterygii</taxon>
        <taxon>Teleostei</taxon>
        <taxon>Anguilliformes</taxon>
        <taxon>Anguillidae</taxon>
        <taxon>Anguilla</taxon>
    </lineage>
</organism>
<reference evidence="2" key="2">
    <citation type="journal article" date="2015" name="Fish Shellfish Immunol.">
        <title>Early steps in the European eel (Anguilla anguilla)-Vibrio vulnificus interaction in the gills: Role of the RtxA13 toxin.</title>
        <authorList>
            <person name="Callol A."/>
            <person name="Pajuelo D."/>
            <person name="Ebbesson L."/>
            <person name="Teles M."/>
            <person name="MacKenzie S."/>
            <person name="Amaro C."/>
        </authorList>
    </citation>
    <scope>NUCLEOTIDE SEQUENCE</scope>
</reference>
<name>A0A0E9Y1D8_ANGAN</name>
<evidence type="ECO:0000256" key="1">
    <source>
        <dbReference type="SAM" id="Phobius"/>
    </source>
</evidence>
<dbReference type="AlphaFoldDB" id="A0A0E9Y1D8"/>
<feature type="transmembrane region" description="Helical" evidence="1">
    <location>
        <begin position="12"/>
        <end position="30"/>
    </location>
</feature>
<accession>A0A0E9Y1D8</accession>
<proteinExistence type="predicted"/>
<dbReference type="EMBL" id="GBXM01000061">
    <property type="protein sequence ID" value="JAI08517.1"/>
    <property type="molecule type" value="Transcribed_RNA"/>
</dbReference>
<keyword evidence="1" id="KW-1133">Transmembrane helix</keyword>
<sequence>MTVVREQQPFCFHIILMLPYFSGMLIVRVLPIRNFSLLRNLETEKQERHALTKIRH</sequence>
<reference evidence="2" key="1">
    <citation type="submission" date="2014-11" db="EMBL/GenBank/DDBJ databases">
        <authorList>
            <person name="Amaro Gonzalez C."/>
        </authorList>
    </citation>
    <scope>NUCLEOTIDE SEQUENCE</scope>
</reference>
<evidence type="ECO:0000313" key="2">
    <source>
        <dbReference type="EMBL" id="JAI08517.1"/>
    </source>
</evidence>
<protein>
    <submittedName>
        <fullName evidence="2">Uncharacterized protein</fullName>
    </submittedName>
</protein>